<dbReference type="Pfam" id="PF04365">
    <property type="entry name" value="BrnT_toxin"/>
    <property type="match status" value="1"/>
</dbReference>
<gene>
    <name evidence="1" type="ORF">LOK82_13270</name>
</gene>
<evidence type="ECO:0000313" key="1">
    <source>
        <dbReference type="EMBL" id="MDC6409524.1"/>
    </source>
</evidence>
<proteinExistence type="predicted"/>
<organism evidence="1 2">
    <name type="scientific">Xylella fastidiosa subsp. multiplex</name>
    <dbReference type="NCBI Taxonomy" id="644357"/>
    <lineage>
        <taxon>Bacteria</taxon>
        <taxon>Pseudomonadati</taxon>
        <taxon>Pseudomonadota</taxon>
        <taxon>Gammaproteobacteria</taxon>
        <taxon>Lysobacterales</taxon>
        <taxon>Lysobacteraceae</taxon>
        <taxon>Xylella</taxon>
    </lineage>
</organism>
<reference evidence="1" key="1">
    <citation type="submission" date="2021-11" db="EMBL/GenBank/DDBJ databases">
        <authorList>
            <person name="Denance N."/>
            <person name="Briand M."/>
            <person name="Dupas E."/>
            <person name="Durand K."/>
            <person name="Legendre B."/>
            <person name="Cunty A."/>
            <person name="Donnadieu C."/>
            <person name="Lopez Roques C."/>
            <person name="Cesbron S."/>
            <person name="Jacques M.A."/>
        </authorList>
    </citation>
    <scope>NUCLEOTIDE SEQUENCE</scope>
    <source>
        <strain evidence="1">CFBP8070</strain>
    </source>
</reference>
<sequence length="96" mass="11337">MERYFEWDDKKAESNFRKHGIRFDEAALAFDDPFAVSEQNRIENGEQRWQTIGMAGGCLLLLVAHTVHFEDDGIEVVRIISARRVDRKERRRYEHG</sequence>
<protein>
    <submittedName>
        <fullName evidence="1">BrnT family toxin</fullName>
    </submittedName>
</protein>
<reference evidence="1" key="2">
    <citation type="journal article" date="2023" name="Commun. Biol.">
        <title>Suspicions of two bridgehead invasions of Xylella fastidiosa subsp. multiplex in France.</title>
        <authorList>
            <person name="Dupas E."/>
            <person name="Durand K."/>
            <person name="Rieux A."/>
            <person name="Briand M."/>
            <person name="Pruvost O."/>
            <person name="Cunty A."/>
            <person name="Denance N."/>
            <person name="Donnadieu C."/>
            <person name="Legendre B."/>
            <person name="Lopez-Roques C."/>
            <person name="Cesbron S."/>
            <person name="Ravigne V."/>
            <person name="Jacques M.A."/>
        </authorList>
    </citation>
    <scope>NUCLEOTIDE SEQUENCE</scope>
    <source>
        <strain evidence="1">CFBP8070</strain>
    </source>
</reference>
<dbReference type="RefSeq" id="WP_038229226.1">
    <property type="nucleotide sequence ID" value="NZ_CP136976.1"/>
</dbReference>
<comment type="caution">
    <text evidence="1">The sequence shown here is derived from an EMBL/GenBank/DDBJ whole genome shotgun (WGS) entry which is preliminary data.</text>
</comment>
<evidence type="ECO:0000313" key="2">
    <source>
        <dbReference type="Proteomes" id="UP001220702"/>
    </source>
</evidence>
<accession>A0AAW6HYU4</accession>
<dbReference type="InterPro" id="IPR007460">
    <property type="entry name" value="BrnT_toxin"/>
</dbReference>
<dbReference type="EMBL" id="JAJKGN010000003">
    <property type="protein sequence ID" value="MDC6409524.1"/>
    <property type="molecule type" value="Genomic_DNA"/>
</dbReference>
<name>A0AAW6HYU4_XYLFS</name>
<dbReference type="AlphaFoldDB" id="A0AAW6HYU4"/>
<dbReference type="Proteomes" id="UP001220702">
    <property type="component" value="Unassembled WGS sequence"/>
</dbReference>
<dbReference type="Gene3D" id="3.10.450.530">
    <property type="entry name" value="Ribonuclease toxin, BrnT, of type II toxin-antitoxin system"/>
    <property type="match status" value="1"/>
</dbReference>
<dbReference type="InterPro" id="IPR038573">
    <property type="entry name" value="BrnT_sf"/>
</dbReference>
<dbReference type="GeneID" id="93906039"/>